<evidence type="ECO:0000256" key="4">
    <source>
        <dbReference type="ARBA" id="ARBA00022692"/>
    </source>
</evidence>
<keyword evidence="6 9" id="KW-0378">Hydrolase</keyword>
<keyword evidence="13" id="KW-1185">Reference proteome</keyword>
<evidence type="ECO:0000256" key="5">
    <source>
        <dbReference type="ARBA" id="ARBA00022750"/>
    </source>
</evidence>
<feature type="transmembrane region" description="Helical" evidence="9">
    <location>
        <begin position="64"/>
        <end position="90"/>
    </location>
</feature>
<comment type="function">
    <text evidence="9 10">This protein specifically catalyzes the removal of signal peptides from prolipoproteins.</text>
</comment>
<gene>
    <name evidence="9" type="primary">lspA</name>
    <name evidence="12" type="ORF">IW245_001236</name>
</gene>
<dbReference type="GO" id="GO:0004190">
    <property type="term" value="F:aspartic-type endopeptidase activity"/>
    <property type="evidence" value="ECO:0007669"/>
    <property type="project" value="UniProtKB-UniRule"/>
</dbReference>
<comment type="pathway">
    <text evidence="9">Protein modification; lipoprotein biosynthesis (signal peptide cleavage).</text>
</comment>
<keyword evidence="4 9" id="KW-0812">Transmembrane</keyword>
<comment type="similarity">
    <text evidence="1 9 11">Belongs to the peptidase A8 family.</text>
</comment>
<sequence length="179" mass="18567">MTSSVPAPPAEPTARRRVGLLAGVALVAAVADIVSKVLVVEHLVPGDSPRFLGGLVYFSLIRNPGAAFGIASGMTFVFAIIAAVAIVAIVRMASRLRSVSWAVGLGLLLGGTIGNLGDRLFRAPGFLRGHVVDFVSVFGPDAKYFPAFNLADAAITLGVATLVVATLLGIDLDGRRKHH</sequence>
<dbReference type="PRINTS" id="PR00781">
    <property type="entry name" value="LIPOSIGPTASE"/>
</dbReference>
<dbReference type="PANTHER" id="PTHR33695">
    <property type="entry name" value="LIPOPROTEIN SIGNAL PEPTIDASE"/>
    <property type="match status" value="1"/>
</dbReference>
<dbReference type="PROSITE" id="PS00855">
    <property type="entry name" value="SPASE_II"/>
    <property type="match status" value="1"/>
</dbReference>
<dbReference type="PANTHER" id="PTHR33695:SF1">
    <property type="entry name" value="LIPOPROTEIN SIGNAL PEPTIDASE"/>
    <property type="match status" value="1"/>
</dbReference>
<dbReference type="AlphaFoldDB" id="A0A8J7KNB0"/>
<evidence type="ECO:0000256" key="3">
    <source>
        <dbReference type="ARBA" id="ARBA00022670"/>
    </source>
</evidence>
<keyword evidence="7 9" id="KW-1133">Transmembrane helix</keyword>
<proteinExistence type="inferred from homology"/>
<comment type="caution">
    <text evidence="12">The sequence shown here is derived from an EMBL/GenBank/DDBJ whole genome shotgun (WGS) entry which is preliminary data.</text>
</comment>
<evidence type="ECO:0000313" key="12">
    <source>
        <dbReference type="EMBL" id="MBG6135042.1"/>
    </source>
</evidence>
<dbReference type="EMBL" id="JADOUF010000001">
    <property type="protein sequence ID" value="MBG6135042.1"/>
    <property type="molecule type" value="Genomic_DNA"/>
</dbReference>
<dbReference type="GO" id="GO:0006508">
    <property type="term" value="P:proteolysis"/>
    <property type="evidence" value="ECO:0007669"/>
    <property type="project" value="UniProtKB-KW"/>
</dbReference>
<dbReference type="EC" id="3.4.23.36" evidence="9"/>
<dbReference type="InterPro" id="IPR001872">
    <property type="entry name" value="Peptidase_A8"/>
</dbReference>
<dbReference type="HAMAP" id="MF_00161">
    <property type="entry name" value="LspA"/>
    <property type="match status" value="1"/>
</dbReference>
<evidence type="ECO:0000256" key="2">
    <source>
        <dbReference type="ARBA" id="ARBA00022475"/>
    </source>
</evidence>
<name>A0A8J7KNB0_9ACTN</name>
<comment type="catalytic activity">
    <reaction evidence="9 10">
        <text>Release of signal peptides from bacterial membrane prolipoproteins. Hydrolyzes -Xaa-Yaa-Zaa-|-(S,diacylglyceryl)Cys-, in which Xaa is hydrophobic (preferably Leu), and Yaa (Ala or Ser) and Zaa (Gly or Ala) have small, neutral side chains.</text>
        <dbReference type="EC" id="3.4.23.36"/>
    </reaction>
</comment>
<evidence type="ECO:0000256" key="7">
    <source>
        <dbReference type="ARBA" id="ARBA00022989"/>
    </source>
</evidence>
<keyword evidence="3 9" id="KW-0645">Protease</keyword>
<dbReference type="UniPathway" id="UPA00665"/>
<feature type="transmembrane region" description="Helical" evidence="9">
    <location>
        <begin position="147"/>
        <end position="170"/>
    </location>
</feature>
<keyword evidence="8 9" id="KW-0472">Membrane</keyword>
<dbReference type="RefSeq" id="WP_197002206.1">
    <property type="nucleotide sequence ID" value="NZ_BONS01000004.1"/>
</dbReference>
<dbReference type="Proteomes" id="UP000622552">
    <property type="component" value="Unassembled WGS sequence"/>
</dbReference>
<organism evidence="12 13">
    <name type="scientific">Longispora fulva</name>
    <dbReference type="NCBI Taxonomy" id="619741"/>
    <lineage>
        <taxon>Bacteria</taxon>
        <taxon>Bacillati</taxon>
        <taxon>Actinomycetota</taxon>
        <taxon>Actinomycetes</taxon>
        <taxon>Micromonosporales</taxon>
        <taxon>Micromonosporaceae</taxon>
        <taxon>Longispora</taxon>
    </lineage>
</organism>
<evidence type="ECO:0000256" key="10">
    <source>
        <dbReference type="RuleBase" id="RU000594"/>
    </source>
</evidence>
<evidence type="ECO:0000256" key="11">
    <source>
        <dbReference type="RuleBase" id="RU004181"/>
    </source>
</evidence>
<dbReference type="GO" id="GO:0005886">
    <property type="term" value="C:plasma membrane"/>
    <property type="evidence" value="ECO:0007669"/>
    <property type="project" value="UniProtKB-SubCell"/>
</dbReference>
<keyword evidence="5 9" id="KW-0064">Aspartyl protease</keyword>
<feature type="transmembrane region" description="Helical" evidence="9">
    <location>
        <begin position="99"/>
        <end position="117"/>
    </location>
</feature>
<feature type="active site" evidence="9">
    <location>
        <position position="133"/>
    </location>
</feature>
<feature type="active site" evidence="9">
    <location>
        <position position="152"/>
    </location>
</feature>
<evidence type="ECO:0000313" key="13">
    <source>
        <dbReference type="Proteomes" id="UP000622552"/>
    </source>
</evidence>
<dbReference type="Pfam" id="PF01252">
    <property type="entry name" value="Peptidase_A8"/>
    <property type="match status" value="1"/>
</dbReference>
<evidence type="ECO:0000256" key="8">
    <source>
        <dbReference type="ARBA" id="ARBA00023136"/>
    </source>
</evidence>
<protein>
    <recommendedName>
        <fullName evidence="9">Lipoprotein signal peptidase</fullName>
        <ecNumber evidence="9">3.4.23.36</ecNumber>
    </recommendedName>
    <alternativeName>
        <fullName evidence="9">Prolipoprotein signal peptidase</fullName>
    </alternativeName>
    <alternativeName>
        <fullName evidence="9">Signal peptidase II</fullName>
        <shortName evidence="9">SPase II</shortName>
    </alternativeName>
</protein>
<dbReference type="NCBIfam" id="TIGR00077">
    <property type="entry name" value="lspA"/>
    <property type="match status" value="1"/>
</dbReference>
<reference evidence="12" key="1">
    <citation type="submission" date="2020-11" db="EMBL/GenBank/DDBJ databases">
        <title>Sequencing the genomes of 1000 actinobacteria strains.</title>
        <authorList>
            <person name="Klenk H.-P."/>
        </authorList>
    </citation>
    <scope>NUCLEOTIDE SEQUENCE</scope>
    <source>
        <strain evidence="12">DSM 45356</strain>
    </source>
</reference>
<keyword evidence="2 9" id="KW-1003">Cell membrane</keyword>
<evidence type="ECO:0000256" key="6">
    <source>
        <dbReference type="ARBA" id="ARBA00022801"/>
    </source>
</evidence>
<feature type="transmembrane region" description="Helical" evidence="9">
    <location>
        <begin position="20"/>
        <end position="44"/>
    </location>
</feature>
<accession>A0A8J7KNB0</accession>
<evidence type="ECO:0000256" key="9">
    <source>
        <dbReference type="HAMAP-Rule" id="MF_00161"/>
    </source>
</evidence>
<comment type="subcellular location">
    <subcellularLocation>
        <location evidence="9">Cell membrane</location>
        <topology evidence="9">Multi-pass membrane protein</topology>
    </subcellularLocation>
</comment>
<evidence type="ECO:0000256" key="1">
    <source>
        <dbReference type="ARBA" id="ARBA00006139"/>
    </source>
</evidence>